<accession>A0ABP1R8F6</accession>
<keyword evidence="3" id="KW-1185">Reference proteome</keyword>
<evidence type="ECO:0000313" key="3">
    <source>
        <dbReference type="Proteomes" id="UP001642540"/>
    </source>
</evidence>
<organism evidence="2 3">
    <name type="scientific">Orchesella dallaii</name>
    <dbReference type="NCBI Taxonomy" id="48710"/>
    <lineage>
        <taxon>Eukaryota</taxon>
        <taxon>Metazoa</taxon>
        <taxon>Ecdysozoa</taxon>
        <taxon>Arthropoda</taxon>
        <taxon>Hexapoda</taxon>
        <taxon>Collembola</taxon>
        <taxon>Entomobryomorpha</taxon>
        <taxon>Entomobryoidea</taxon>
        <taxon>Orchesellidae</taxon>
        <taxon>Orchesellinae</taxon>
        <taxon>Orchesella</taxon>
    </lineage>
</organism>
<evidence type="ECO:0000256" key="1">
    <source>
        <dbReference type="SAM" id="MobiDB-lite"/>
    </source>
</evidence>
<comment type="caution">
    <text evidence="2">The sequence shown here is derived from an EMBL/GenBank/DDBJ whole genome shotgun (WGS) entry which is preliminary data.</text>
</comment>
<sequence length="199" mass="23443">MDREQKMRYELGMLGHHFRPVRYTIRRRFAREQQMIQELRDADEAAREQHRLERHEARRRELGEPPSLTNENILPPPNENVATQENPQIFEHSQVPQNVNSPPIQPVECLENLEGTSLHRLNECVANCARVWRSKARSNLLKKEGKRVNPQEIYSALQKIRESKRLEELLLEAYERAKASRIQAELEYDRLLSCAEKGK</sequence>
<feature type="region of interest" description="Disordered" evidence="1">
    <location>
        <begin position="41"/>
        <end position="76"/>
    </location>
</feature>
<proteinExistence type="predicted"/>
<gene>
    <name evidence="2" type="ORF">ODALV1_LOCUS19061</name>
</gene>
<evidence type="ECO:0000313" key="2">
    <source>
        <dbReference type="EMBL" id="CAL8120707.1"/>
    </source>
</evidence>
<name>A0ABP1R8F6_9HEXA</name>
<dbReference type="EMBL" id="CAXLJM020000064">
    <property type="protein sequence ID" value="CAL8120707.1"/>
    <property type="molecule type" value="Genomic_DNA"/>
</dbReference>
<protein>
    <submittedName>
        <fullName evidence="2">Uncharacterized protein</fullName>
    </submittedName>
</protein>
<feature type="compositionally biased region" description="Basic and acidic residues" evidence="1">
    <location>
        <begin position="41"/>
        <end position="63"/>
    </location>
</feature>
<reference evidence="2 3" key="1">
    <citation type="submission" date="2024-08" db="EMBL/GenBank/DDBJ databases">
        <authorList>
            <person name="Cucini C."/>
            <person name="Frati F."/>
        </authorList>
    </citation>
    <scope>NUCLEOTIDE SEQUENCE [LARGE SCALE GENOMIC DNA]</scope>
</reference>
<dbReference type="Proteomes" id="UP001642540">
    <property type="component" value="Unassembled WGS sequence"/>
</dbReference>